<evidence type="ECO:0000313" key="1">
    <source>
        <dbReference type="EMBL" id="CAL0301674.1"/>
    </source>
</evidence>
<accession>A0AAV1VX62</accession>
<protein>
    <submittedName>
        <fullName evidence="1">Uncharacterized protein</fullName>
    </submittedName>
</protein>
<dbReference type="Proteomes" id="UP001497480">
    <property type="component" value="Unassembled WGS sequence"/>
</dbReference>
<evidence type="ECO:0000313" key="2">
    <source>
        <dbReference type="Proteomes" id="UP001497480"/>
    </source>
</evidence>
<name>A0AAV1VX62_LUPLU</name>
<dbReference type="AlphaFoldDB" id="A0AAV1VX62"/>
<comment type="caution">
    <text evidence="1">The sequence shown here is derived from an EMBL/GenBank/DDBJ whole genome shotgun (WGS) entry which is preliminary data.</text>
</comment>
<organism evidence="1 2">
    <name type="scientific">Lupinus luteus</name>
    <name type="common">European yellow lupine</name>
    <dbReference type="NCBI Taxonomy" id="3873"/>
    <lineage>
        <taxon>Eukaryota</taxon>
        <taxon>Viridiplantae</taxon>
        <taxon>Streptophyta</taxon>
        <taxon>Embryophyta</taxon>
        <taxon>Tracheophyta</taxon>
        <taxon>Spermatophyta</taxon>
        <taxon>Magnoliopsida</taxon>
        <taxon>eudicotyledons</taxon>
        <taxon>Gunneridae</taxon>
        <taxon>Pentapetalae</taxon>
        <taxon>rosids</taxon>
        <taxon>fabids</taxon>
        <taxon>Fabales</taxon>
        <taxon>Fabaceae</taxon>
        <taxon>Papilionoideae</taxon>
        <taxon>50 kb inversion clade</taxon>
        <taxon>genistoids sensu lato</taxon>
        <taxon>core genistoids</taxon>
        <taxon>Genisteae</taxon>
        <taxon>Lupinus</taxon>
    </lineage>
</organism>
<sequence>MPKHDGSLGLKKMHDFNSALVMKLGWGLISDPTVLRAHDLRAKYDYGVDLMLIILKRYKKSHVWKVLEILGRICKKGPDGELVMVSPLDSGVRDNFFWEPFLRM</sequence>
<dbReference type="EMBL" id="CAXHTB010000002">
    <property type="protein sequence ID" value="CAL0301674.1"/>
    <property type="molecule type" value="Genomic_DNA"/>
</dbReference>
<gene>
    <name evidence="1" type="ORF">LLUT_LOCUS2734</name>
</gene>
<reference evidence="1 2" key="1">
    <citation type="submission" date="2024-03" db="EMBL/GenBank/DDBJ databases">
        <authorList>
            <person name="Martinez-Hernandez J."/>
        </authorList>
    </citation>
    <scope>NUCLEOTIDE SEQUENCE [LARGE SCALE GENOMIC DNA]</scope>
</reference>
<proteinExistence type="predicted"/>
<keyword evidence="2" id="KW-1185">Reference proteome</keyword>